<dbReference type="AlphaFoldDB" id="A0A1Q9EEW1"/>
<evidence type="ECO:0000256" key="7">
    <source>
        <dbReference type="SAM" id="Coils"/>
    </source>
</evidence>
<evidence type="ECO:0000256" key="2">
    <source>
        <dbReference type="ARBA" id="ARBA00022664"/>
    </source>
</evidence>
<keyword evidence="5" id="KW-0539">Nucleus</keyword>
<feature type="compositionally biased region" description="Acidic residues" evidence="8">
    <location>
        <begin position="309"/>
        <end position="334"/>
    </location>
</feature>
<dbReference type="GO" id="GO:0005685">
    <property type="term" value="C:U1 snRNP"/>
    <property type="evidence" value="ECO:0007669"/>
    <property type="project" value="TreeGrafter"/>
</dbReference>
<dbReference type="SUPFAM" id="SSF48452">
    <property type="entry name" value="TPR-like"/>
    <property type="match status" value="2"/>
</dbReference>
<dbReference type="InterPro" id="IPR059164">
    <property type="entry name" value="HAT_PRP39_C"/>
</dbReference>
<comment type="subcellular location">
    <subcellularLocation>
        <location evidence="1">Nucleus</location>
    </subcellularLocation>
</comment>
<proteinExistence type="inferred from homology"/>
<reference evidence="10 11" key="1">
    <citation type="submission" date="2016-02" db="EMBL/GenBank/DDBJ databases">
        <title>Genome analysis of coral dinoflagellate symbionts highlights evolutionary adaptations to a symbiotic lifestyle.</title>
        <authorList>
            <person name="Aranda M."/>
            <person name="Li Y."/>
            <person name="Liew Y.J."/>
            <person name="Baumgarten S."/>
            <person name="Simakov O."/>
            <person name="Wilson M."/>
            <person name="Piel J."/>
            <person name="Ashoor H."/>
            <person name="Bougouffa S."/>
            <person name="Bajic V.B."/>
            <person name="Ryu T."/>
            <person name="Ravasi T."/>
            <person name="Bayer T."/>
            <person name="Micklem G."/>
            <person name="Kim H."/>
            <person name="Bhak J."/>
            <person name="Lajeunesse T.C."/>
            <person name="Voolstra C.R."/>
        </authorList>
    </citation>
    <scope>NUCLEOTIDE SEQUENCE [LARGE SCALE GENOMIC DNA]</scope>
    <source>
        <strain evidence="10 11">CCMP2467</strain>
    </source>
</reference>
<name>A0A1Q9EEW1_SYMMI</name>
<dbReference type="SMART" id="SM00386">
    <property type="entry name" value="HAT"/>
    <property type="match status" value="4"/>
</dbReference>
<evidence type="ECO:0000256" key="3">
    <source>
        <dbReference type="ARBA" id="ARBA00022737"/>
    </source>
</evidence>
<gene>
    <name evidence="10" type="primary">PRPF39</name>
    <name evidence="10" type="ORF">AK812_SmicGene10765</name>
</gene>
<keyword evidence="3" id="KW-0677">Repeat</keyword>
<keyword evidence="11" id="KW-1185">Reference proteome</keyword>
<keyword evidence="2" id="KW-0507">mRNA processing</keyword>
<dbReference type="PANTHER" id="PTHR17204:SF5">
    <property type="entry name" value="PRE-MRNA-PROCESSING FACTOR 39"/>
    <property type="match status" value="1"/>
</dbReference>
<protein>
    <submittedName>
        <fullName evidence="10">Pre-mRNA-processing factor 39</fullName>
    </submittedName>
</protein>
<feature type="transmembrane region" description="Helical" evidence="9">
    <location>
        <begin position="108"/>
        <end position="128"/>
    </location>
</feature>
<dbReference type="Gene3D" id="1.25.40.10">
    <property type="entry name" value="Tetratricopeptide repeat domain"/>
    <property type="match status" value="2"/>
</dbReference>
<evidence type="ECO:0000313" key="11">
    <source>
        <dbReference type="Proteomes" id="UP000186817"/>
    </source>
</evidence>
<keyword evidence="4" id="KW-0508">mRNA splicing</keyword>
<feature type="region of interest" description="Disordered" evidence="8">
    <location>
        <begin position="269"/>
        <end position="337"/>
    </location>
</feature>
<dbReference type="Proteomes" id="UP000186817">
    <property type="component" value="Unassembled WGS sequence"/>
</dbReference>
<dbReference type="Pfam" id="PF23240">
    <property type="entry name" value="HAT_PRP39_N"/>
    <property type="match status" value="1"/>
</dbReference>
<evidence type="ECO:0000313" key="10">
    <source>
        <dbReference type="EMBL" id="OLQ05975.1"/>
    </source>
</evidence>
<dbReference type="PANTHER" id="PTHR17204">
    <property type="entry name" value="PRE-MRNA PROCESSING PROTEIN PRP39-RELATED"/>
    <property type="match status" value="1"/>
</dbReference>
<keyword evidence="9" id="KW-0472">Membrane</keyword>
<dbReference type="GO" id="GO:0000243">
    <property type="term" value="C:commitment complex"/>
    <property type="evidence" value="ECO:0007669"/>
    <property type="project" value="TreeGrafter"/>
</dbReference>
<keyword evidence="9" id="KW-0812">Transmembrane</keyword>
<dbReference type="InterPro" id="IPR011990">
    <property type="entry name" value="TPR-like_helical_dom_sf"/>
</dbReference>
<dbReference type="GO" id="GO:0071004">
    <property type="term" value="C:U2-type prespliceosome"/>
    <property type="evidence" value="ECO:0007669"/>
    <property type="project" value="TreeGrafter"/>
</dbReference>
<dbReference type="InterPro" id="IPR003107">
    <property type="entry name" value="HAT"/>
</dbReference>
<accession>A0A1Q9EEW1</accession>
<dbReference type="GO" id="GO:0030627">
    <property type="term" value="F:pre-mRNA 5'-splice site binding"/>
    <property type="evidence" value="ECO:0007669"/>
    <property type="project" value="TreeGrafter"/>
</dbReference>
<evidence type="ECO:0000256" key="4">
    <source>
        <dbReference type="ARBA" id="ARBA00023187"/>
    </source>
</evidence>
<dbReference type="EMBL" id="LSRX01000170">
    <property type="protein sequence ID" value="OLQ05975.1"/>
    <property type="molecule type" value="Genomic_DNA"/>
</dbReference>
<evidence type="ECO:0000256" key="5">
    <source>
        <dbReference type="ARBA" id="ARBA00023242"/>
    </source>
</evidence>
<feature type="compositionally biased region" description="Pro residues" evidence="8">
    <location>
        <begin position="296"/>
        <end position="306"/>
    </location>
</feature>
<keyword evidence="7" id="KW-0175">Coiled coil</keyword>
<comment type="caution">
    <text evidence="10">The sequence shown here is derived from an EMBL/GenBank/DDBJ whole genome shotgun (WGS) entry which is preliminary data.</text>
</comment>
<evidence type="ECO:0000256" key="8">
    <source>
        <dbReference type="SAM" id="MobiDB-lite"/>
    </source>
</evidence>
<evidence type="ECO:0000256" key="6">
    <source>
        <dbReference type="ARBA" id="ARBA00038019"/>
    </source>
</evidence>
<organism evidence="10 11">
    <name type="scientific">Symbiodinium microadriaticum</name>
    <name type="common">Dinoflagellate</name>
    <name type="synonym">Zooxanthella microadriatica</name>
    <dbReference type="NCBI Taxonomy" id="2951"/>
    <lineage>
        <taxon>Eukaryota</taxon>
        <taxon>Sar</taxon>
        <taxon>Alveolata</taxon>
        <taxon>Dinophyceae</taxon>
        <taxon>Suessiales</taxon>
        <taxon>Symbiodiniaceae</taxon>
        <taxon>Symbiodinium</taxon>
    </lineage>
</organism>
<dbReference type="Pfam" id="PF23241">
    <property type="entry name" value="HAT_PRP39_C"/>
    <property type="match status" value="1"/>
</dbReference>
<comment type="similarity">
    <text evidence="6">Belongs to the PRP39 family.</text>
</comment>
<keyword evidence="9" id="KW-1133">Transmembrane helix</keyword>
<dbReference type="GO" id="GO:0000395">
    <property type="term" value="P:mRNA 5'-splice site recognition"/>
    <property type="evidence" value="ECO:0007669"/>
    <property type="project" value="TreeGrafter"/>
</dbReference>
<feature type="transmembrane region" description="Helical" evidence="9">
    <location>
        <begin position="69"/>
        <end position="88"/>
    </location>
</feature>
<sequence>MMLAAGMGSSMGAPKPAIAGRGDNNFHAALDQLRSVPGAEEVGAKARAQMRAALQMLERARAGRSVTRGALGSAWVVAAILLHAFEYMPKRFLEILLALVGVRVDGPFGLLALTGSILIALLAVVVLLRDLDGFLNSENLEGKMGGHSGLQVYRRALAIAPACVDLWVQYCEAAGFSDEVNEDSLRKIFEEAVETVGRDWRAFPLWDLYFNFEERGRRWKRLGCLLQRALDIPMQGLPAVRVRLRSLILGDAAPPLEALCFETDAPTTERMLDAKSEDADAEVGAMSHSIEENSEAPPPSHPPPPAEAAELEDGELHDEDDSDQDGEIHEEEEPPTTVQLEAAVPAAGFSSVGTQRSPNTDSTSLVGKVSAAGAVARFKGAEELDASDRAEHFLSLREELWNKTSSEAAVLMQYEAPLHRQYFHNKPLSQAQLDAWRSYLDFEESRHPREWQRLCALFERCLVVTNNYLEFWLRYARALKAMEEQACKPEAACTLLRGACLNGRLSRRPDALAAWAELEEQCGRPHRACALLDAALQTCGMGSTELAIRRVALEMRRSDASSAASLLEKFVLQTVNLNSRSFLSRRYARLMEDCQRQPNKAAKFLTDAWKAGCRDSGLLLELTALLMRTAPDEGPGKLARCMALFEEAIHAASARQARNVPVIEEVSQLWACYVDFLLTHGASLEILHNVQDRARSFRCRCQAVSHDATGTPITPTKKRRSSDLSPEKTTELMAVKQAGAQRARTQQTWITDSAERECVRIDFLENMHQQALRQLRKSREELAQAQQQRLQEADKVLGLEQLISELQVNRFEGRNSQWEEWLRRARGILEGE</sequence>
<evidence type="ECO:0000256" key="9">
    <source>
        <dbReference type="SAM" id="Phobius"/>
    </source>
</evidence>
<evidence type="ECO:0000256" key="1">
    <source>
        <dbReference type="ARBA" id="ARBA00004123"/>
    </source>
</evidence>
<feature type="coiled-coil region" evidence="7">
    <location>
        <begin position="761"/>
        <end position="795"/>
    </location>
</feature>
<dbReference type="OrthoDB" id="430209at2759"/>
<dbReference type="OMA" id="RERFHEW"/>